<reference evidence="2 3" key="1">
    <citation type="submission" date="2022-01" db="EMBL/GenBank/DDBJ databases">
        <authorList>
            <person name="Xiong W."/>
            <person name="Schranz E."/>
        </authorList>
    </citation>
    <scope>NUCLEOTIDE SEQUENCE [LARGE SCALE GENOMIC DNA]</scope>
</reference>
<accession>A0AAU9LF27</accession>
<dbReference type="GO" id="GO:0030244">
    <property type="term" value="P:cellulose biosynthetic process"/>
    <property type="evidence" value="ECO:0007669"/>
    <property type="project" value="InterPro"/>
</dbReference>
<dbReference type="GO" id="GO:0009737">
    <property type="term" value="P:response to abscisic acid"/>
    <property type="evidence" value="ECO:0007669"/>
    <property type="project" value="InterPro"/>
</dbReference>
<keyword evidence="1" id="KW-1133">Transmembrane helix</keyword>
<evidence type="ECO:0000313" key="2">
    <source>
        <dbReference type="EMBL" id="CAH1412902.1"/>
    </source>
</evidence>
<dbReference type="AlphaFoldDB" id="A0AAU9LF27"/>
<sequence length="114" mass="13329">MFNHIQSTFFEIHVACYQIKNQGVIDIVANLEKKMLKDASSFIIASTATEEEMLCWYHLEHVVWTDKALNMKLMRKGILTNIYSLMVTTIVFPFSFFSQSHISPFFYGIFVMME</sequence>
<protein>
    <submittedName>
        <fullName evidence="2">Uncharacterized protein</fullName>
    </submittedName>
</protein>
<comment type="caution">
    <text evidence="2">The sequence shown here is derived from an EMBL/GenBank/DDBJ whole genome shotgun (WGS) entry which is preliminary data.</text>
</comment>
<dbReference type="PANTHER" id="PTHR46701">
    <property type="entry name" value="GLYCOSYLTRANSFERASE-LIKE KOBITO 1"/>
    <property type="match status" value="1"/>
</dbReference>
<evidence type="ECO:0000256" key="1">
    <source>
        <dbReference type="SAM" id="Phobius"/>
    </source>
</evidence>
<proteinExistence type="predicted"/>
<dbReference type="EMBL" id="CAKMRJ010000001">
    <property type="protein sequence ID" value="CAH1412902.1"/>
    <property type="molecule type" value="Genomic_DNA"/>
</dbReference>
<organism evidence="2 3">
    <name type="scientific">Lactuca virosa</name>
    <dbReference type="NCBI Taxonomy" id="75947"/>
    <lineage>
        <taxon>Eukaryota</taxon>
        <taxon>Viridiplantae</taxon>
        <taxon>Streptophyta</taxon>
        <taxon>Embryophyta</taxon>
        <taxon>Tracheophyta</taxon>
        <taxon>Spermatophyta</taxon>
        <taxon>Magnoliopsida</taxon>
        <taxon>eudicotyledons</taxon>
        <taxon>Gunneridae</taxon>
        <taxon>Pentapetalae</taxon>
        <taxon>asterids</taxon>
        <taxon>campanulids</taxon>
        <taxon>Asterales</taxon>
        <taxon>Asteraceae</taxon>
        <taxon>Cichorioideae</taxon>
        <taxon>Cichorieae</taxon>
        <taxon>Lactucinae</taxon>
        <taxon>Lactuca</taxon>
    </lineage>
</organism>
<evidence type="ECO:0000313" key="3">
    <source>
        <dbReference type="Proteomes" id="UP001157418"/>
    </source>
</evidence>
<keyword evidence="1" id="KW-0812">Transmembrane</keyword>
<feature type="transmembrane region" description="Helical" evidence="1">
    <location>
        <begin position="78"/>
        <end position="97"/>
    </location>
</feature>
<gene>
    <name evidence="2" type="ORF">LVIROSA_LOCUS889</name>
</gene>
<keyword evidence="1" id="KW-0472">Membrane</keyword>
<dbReference type="PANTHER" id="PTHR46701:SF6">
    <property type="entry name" value="GLYCOSYLTRANSFERASE FAMILY 92 PROTEIN"/>
    <property type="match status" value="1"/>
</dbReference>
<dbReference type="InterPro" id="IPR044224">
    <property type="entry name" value="KOBITO1-like"/>
</dbReference>
<name>A0AAU9LF27_9ASTR</name>
<dbReference type="Proteomes" id="UP001157418">
    <property type="component" value="Unassembled WGS sequence"/>
</dbReference>
<keyword evidence="3" id="KW-1185">Reference proteome</keyword>